<dbReference type="EMBL" id="MRCX01001188">
    <property type="protein sequence ID" value="RKK51943.1"/>
    <property type="molecule type" value="Genomic_DNA"/>
</dbReference>
<dbReference type="AlphaFoldDB" id="A0A420M6Z1"/>
<keyword evidence="2" id="KW-0812">Transmembrane</keyword>
<dbReference type="VEuPathDB" id="FungiDB:FOIG_16700"/>
<name>A0A420M6Z1_FUSOX</name>
<dbReference type="VEuPathDB" id="FungiDB:FOZG_15681"/>
<feature type="transmembrane region" description="Helical" evidence="2">
    <location>
        <begin position="246"/>
        <end position="268"/>
    </location>
</feature>
<reference evidence="3 4" key="1">
    <citation type="journal article" date="2018" name="Sci. Rep.">
        <title>Characterisation of pathogen-specific regions and novel effector candidates in Fusarium oxysporum f. sp. cepae.</title>
        <authorList>
            <person name="Armitage A.D."/>
            <person name="Taylor A."/>
            <person name="Sobczyk M.K."/>
            <person name="Baxter L."/>
            <person name="Greenfield B.P."/>
            <person name="Bates H.J."/>
            <person name="Wilson F."/>
            <person name="Jackson A.C."/>
            <person name="Ott S."/>
            <person name="Harrison R.J."/>
            <person name="Clarkson J.P."/>
        </authorList>
    </citation>
    <scope>NUCLEOTIDE SEQUENCE [LARGE SCALE GENOMIC DNA]</scope>
    <source>
        <strain evidence="3 4">Fo_A13</strain>
    </source>
</reference>
<keyword evidence="2" id="KW-0472">Membrane</keyword>
<dbReference type="VEuPathDB" id="FungiDB:FOC1_g10000847"/>
<sequence length="827" mass="91823">VSAHIEPEAKFIRPYRNAGSLIRGSPYSVPRICSLSQLHPSQALVCEMFPPNDEVELHTVKPSARPYSRKSLVASQTQERSALIQQTSWKHGNPRQSEPHSESQGYEKYSASYSRLQRSSVSPNGCHERAEPTLEATPSLTELLKEKLCFRSLHKKENPKKVCSNNRLSALGHFSLFHLPAITITLLLLVLYVRHFRWTPPHPTGDELSVLQFAAKAHETLILISLSDIMLHRILYGLLMDDGIPLGFLPSVFSLGSPIQYLLSWDFWSALLNPTANRRFHGLTGVMIVFILLLSIMASPFSATAMIPRQGWWDADNDFFGDSASRDTLPVYYISGNPAKLKLDSRDVFQGDNTFCDPEVSNVTCWEPTLDTIVQTLLPVFRDAPMIPLQENITYSVNSIGRKNRPISLSNAAEHAEIALTTCPMTFVADAFSREYSLTGGWINGYNNMLIKSKQKHSSGTRKWKQPLVAVHCNETWVTGKTATFNFDTGFLDNTTLELDLESDSRLKNMAEDTDLGVQDAMFIDLENKIIRHSVSAAILFANRVRKDGIQEKRDTNGETILGLGLCLVSARWVDAEVWVIRQNSVVVNSNLGFTSEDFLTYLHETSTAKDVIKMSDGWLKGVGPLLNGTQESPSTSIYDGASVFCSHSAIGFFSGCLANALAVHLTDALAQPTRLRAWYDDGSGDPLPDEQDTIIQSTHYKYTYAYELKGSIAIPLALAVLLLHVCTALVHVGTILLSPRPWHGSSWRSFGQMLVLALRSRVDGLDNVGGGVSSPQTWKRTTMVRDVGEGRLEMIVNVDEGEVQGDGGEFLGGQKFRRVQAGKEYN</sequence>
<feature type="compositionally biased region" description="Polar residues" evidence="1">
    <location>
        <begin position="83"/>
        <end position="96"/>
    </location>
</feature>
<gene>
    <name evidence="3" type="ORF">BFJ69_g17913</name>
</gene>
<dbReference type="VEuPathDB" id="FungiDB:FOMG_09806"/>
<dbReference type="Proteomes" id="UP000285084">
    <property type="component" value="Unassembled WGS sequence"/>
</dbReference>
<feature type="non-terminal residue" evidence="3">
    <location>
        <position position="1"/>
    </location>
</feature>
<dbReference type="VEuPathDB" id="FungiDB:FOC4_g10000301"/>
<evidence type="ECO:0000256" key="2">
    <source>
        <dbReference type="SAM" id="Phobius"/>
    </source>
</evidence>
<proteinExistence type="predicted"/>
<protein>
    <submittedName>
        <fullName evidence="3">Uncharacterized protein</fullName>
    </submittedName>
</protein>
<keyword evidence="2" id="KW-1133">Transmembrane helix</keyword>
<comment type="caution">
    <text evidence="3">The sequence shown here is derived from an EMBL/GenBank/DDBJ whole genome shotgun (WGS) entry which is preliminary data.</text>
</comment>
<feature type="transmembrane region" description="Helical" evidence="2">
    <location>
        <begin position="280"/>
        <end position="301"/>
    </location>
</feature>
<evidence type="ECO:0000313" key="3">
    <source>
        <dbReference type="EMBL" id="RKK51943.1"/>
    </source>
</evidence>
<evidence type="ECO:0000256" key="1">
    <source>
        <dbReference type="SAM" id="MobiDB-lite"/>
    </source>
</evidence>
<feature type="region of interest" description="Disordered" evidence="1">
    <location>
        <begin position="83"/>
        <end position="109"/>
    </location>
</feature>
<accession>A0A420M6Z1</accession>
<evidence type="ECO:0000313" key="4">
    <source>
        <dbReference type="Proteomes" id="UP000285084"/>
    </source>
</evidence>
<dbReference type="VEuPathDB" id="FungiDB:FOXG_21084"/>
<organism evidence="3 4">
    <name type="scientific">Fusarium oxysporum</name>
    <name type="common">Fusarium vascular wilt</name>
    <dbReference type="NCBI Taxonomy" id="5507"/>
    <lineage>
        <taxon>Eukaryota</taxon>
        <taxon>Fungi</taxon>
        <taxon>Dikarya</taxon>
        <taxon>Ascomycota</taxon>
        <taxon>Pezizomycotina</taxon>
        <taxon>Sordariomycetes</taxon>
        <taxon>Hypocreomycetidae</taxon>
        <taxon>Hypocreales</taxon>
        <taxon>Nectriaceae</taxon>
        <taxon>Fusarium</taxon>
        <taxon>Fusarium oxysporum species complex</taxon>
    </lineage>
</organism>
<dbReference type="VEuPathDB" id="FungiDB:HZS61_011586"/>
<feature type="transmembrane region" description="Helical" evidence="2">
    <location>
        <begin position="170"/>
        <end position="193"/>
    </location>
</feature>